<dbReference type="InterPro" id="IPR013766">
    <property type="entry name" value="Thioredoxin_domain"/>
</dbReference>
<dbReference type="AlphaFoldDB" id="A0A382PAU5"/>
<evidence type="ECO:0000313" key="2">
    <source>
        <dbReference type="EMBL" id="SVC70534.1"/>
    </source>
</evidence>
<dbReference type="CDD" id="cd02947">
    <property type="entry name" value="TRX_family"/>
    <property type="match status" value="1"/>
</dbReference>
<feature type="domain" description="Thioredoxin" evidence="1">
    <location>
        <begin position="24"/>
        <end position="120"/>
    </location>
</feature>
<evidence type="ECO:0000259" key="1">
    <source>
        <dbReference type="Pfam" id="PF00085"/>
    </source>
</evidence>
<accession>A0A382PAU5</accession>
<proteinExistence type="predicted"/>
<organism evidence="2">
    <name type="scientific">marine metagenome</name>
    <dbReference type="NCBI Taxonomy" id="408172"/>
    <lineage>
        <taxon>unclassified sequences</taxon>
        <taxon>metagenomes</taxon>
        <taxon>ecological metagenomes</taxon>
    </lineage>
</organism>
<dbReference type="InterPro" id="IPR036249">
    <property type="entry name" value="Thioredoxin-like_sf"/>
</dbReference>
<dbReference type="EMBL" id="UINC01106106">
    <property type="protein sequence ID" value="SVC70534.1"/>
    <property type="molecule type" value="Genomic_DNA"/>
</dbReference>
<dbReference type="SUPFAM" id="SSF52833">
    <property type="entry name" value="Thioredoxin-like"/>
    <property type="match status" value="1"/>
</dbReference>
<dbReference type="Pfam" id="PF00085">
    <property type="entry name" value="Thioredoxin"/>
    <property type="match status" value="1"/>
</dbReference>
<dbReference type="Gene3D" id="3.40.30.10">
    <property type="entry name" value="Glutaredoxin"/>
    <property type="match status" value="1"/>
</dbReference>
<protein>
    <recommendedName>
        <fullName evidence="1">Thioredoxin domain-containing protein</fullName>
    </recommendedName>
</protein>
<gene>
    <name evidence="2" type="ORF">METZ01_LOCUS323388</name>
</gene>
<sequence length="123" mass="14370">MKKIFILIFTLISFNCFAVEKSTTFTKEIFNKAQVEGKTVVINSWNKFCSTCKKQVKILDQAENEFKDVLFLSFEQNKDKEIADLLKIEYWTTIVVYKNNKEIHRSIGETDKSEIYLAIQKGV</sequence>
<reference evidence="2" key="1">
    <citation type="submission" date="2018-05" db="EMBL/GenBank/DDBJ databases">
        <authorList>
            <person name="Lanie J.A."/>
            <person name="Ng W.-L."/>
            <person name="Kazmierczak K.M."/>
            <person name="Andrzejewski T.M."/>
            <person name="Davidsen T.M."/>
            <person name="Wayne K.J."/>
            <person name="Tettelin H."/>
            <person name="Glass J.I."/>
            <person name="Rusch D."/>
            <person name="Podicherti R."/>
            <person name="Tsui H.-C.T."/>
            <person name="Winkler M.E."/>
        </authorList>
    </citation>
    <scope>NUCLEOTIDE SEQUENCE</scope>
</reference>
<name>A0A382PAU5_9ZZZZ</name>